<evidence type="ECO:0008006" key="5">
    <source>
        <dbReference type="Google" id="ProtNLM"/>
    </source>
</evidence>
<sequence length="1772" mass="190771">MAEEQAGSLFHLAPQRRPGAAFVELDPRPGARNRWQPTRAGAVNTWQWGDEQFVYVNGLLAMIGRNGCGKSLTSGVLCPTFMDGNITAKALSASGSAAGSLLAIHTQGRTGPPRTGMWWQEYGRTTLGPDGCEQTEWLTVGLWLRSSGGSRPTLDLAWFLVGGRADADLVMQRDGVPITVEDLAGQLLVCQGQLFTDAKALQHGCQTAGLTADTQEGFVEAVRRAMYEPLDRPQVDALSAILRVLRSVQANDKLSPESMQDTLTKALPPLETAKVRRLAESLSTADRLHGQLARARTEARLLGEVRDAHRRYAAAAAARAAAGYLTTADARDGVVAGAAELQRRRDAARTAQSESEACVQESDRQHQLLGQTVESLERGVQGHPGAGLAEWARAAEEAEERARHALRQAQRHEGEQQEARGSEERAHERAVRCREVLAHESQRTVRVALDLNGGALVDPMRAAEQLLESADGRPDADFEAGVRSARDHGTAWVQGQQEQVNAVREARVALDARREAYAGVQERYDAAQQARVETEERAHALARVADEAEETAGAALSRYVSGLLRLRAPGTDLLRAVPLDPQAVRAFFEDEGKRVRGELDVRGKEVQAEAAAEAMRTAQNASVAARHRADQAVSNARDQQAAFTATVARLTDPPSSFAVLVEQAALVVQDAEVPELAVRAPLSDALPDGDPAFALEERAQEAEGAMADLVHALRDAEGQLKEADAALTRAQGADGDAQQAAGAATAARSHADDLTARAARAGSTWADQVHAWASGLDVLDSRQLRLPDRERPAPDSATRLRGDVDRCYMAVAGALAQEQAQLTQQHTGQQAAITDLDVQIDLARHTEQGPGQPEWRPSRADRPGAPLWKLVSFARALTEEERGQLEGALLAVGLLDAWMSPDGTVTAGDLCLVPGTRAAGTTLARFLVPDTDAPVAGDRIQALLDSVGVGDLAAAASPGGRVVRADGTVNIGPLKAAAPPGWQARYIGAAARERSQRQRLAELARLRERATADLALTTAALGTVKERRGRCEQERVMPDPDPWQQHLALVGGAVDRAQHREELAQQARHAADASHARADAARQAAIGACRAAHVAPDASAVHASQTVCGELKPHLTGVVRDARAARDEACAAGAARREADDRAEQSEQAHTAWEQAQNGAAEVEQDLAGVPGELDALSPARTAVETARAVSADKARAAAQVEDELSRLNVLLRQDTAALHSAAHAGAVPLATDLHELEQRQHRLGGLTDALRSWADQATTTGAALSLATSAAAAAAGASARADQARAGAQAEAATAEAARHRYAEERRQHDTTYQALVDELLQARQRQVTLRDALAQHQRAAADAQVTVAVLTDRFDSESAAIAQATQKHDACLRTLRDLFDHHIVEELAGDGRLVRPADEEEAAAVARLILEQRGQSPDMESARAHEQSSRATVDSCIRRLLPDLLRIGLHVSCEDLADSGWRRVVVSQQLEGHGLSGARELRDALTTAGMAVTKLEHDFNEQVQSEVKGVVFSELRRAINVRIALAEKIVADIRRTLKGVRTSVERVGIKLSWAPEEGNPLAVKALHLIRDVDQDGSFDEMYDFFVAQLGAENGKHESWAKQVEHVFDYRAWHSWKIELTHKRFSDPATPDQEVFKTATGRSNPLSTLSAGEKRLVTMLPLLAAAHAFYSTHGYQGPRMIFIDELNAALDAPNLRMLLQLLRQWDFDAVFTLPSMQPLLVPEIGRIGIHRIQQHPDGNTRFTVPSIWTGTGSPRTALIRVPGQAGAPDAQ</sequence>
<evidence type="ECO:0000256" key="1">
    <source>
        <dbReference type="SAM" id="Coils"/>
    </source>
</evidence>
<dbReference type="EMBL" id="BAAABV010000038">
    <property type="protein sequence ID" value="GAA0325202.1"/>
    <property type="molecule type" value="Genomic_DNA"/>
</dbReference>
<organism evidence="3 4">
    <name type="scientific">Streptomyces polychromogenes</name>
    <dbReference type="NCBI Taxonomy" id="67342"/>
    <lineage>
        <taxon>Bacteria</taxon>
        <taxon>Bacillati</taxon>
        <taxon>Actinomycetota</taxon>
        <taxon>Actinomycetes</taxon>
        <taxon>Kitasatosporales</taxon>
        <taxon>Streptomycetaceae</taxon>
        <taxon>Streptomyces</taxon>
    </lineage>
</organism>
<reference evidence="4" key="1">
    <citation type="journal article" date="2019" name="Int. J. Syst. Evol. Microbiol.">
        <title>The Global Catalogue of Microorganisms (GCM) 10K type strain sequencing project: providing services to taxonomists for standard genome sequencing and annotation.</title>
        <authorList>
            <consortium name="The Broad Institute Genomics Platform"/>
            <consortium name="The Broad Institute Genome Sequencing Center for Infectious Disease"/>
            <person name="Wu L."/>
            <person name="Ma J."/>
        </authorList>
    </citation>
    <scope>NUCLEOTIDE SEQUENCE [LARGE SCALE GENOMIC DNA]</scope>
    <source>
        <strain evidence="4">JCM 4505</strain>
    </source>
</reference>
<feature type="coiled-coil region" evidence="1">
    <location>
        <begin position="517"/>
        <end position="551"/>
    </location>
</feature>
<feature type="region of interest" description="Disordered" evidence="2">
    <location>
        <begin position="392"/>
        <end position="427"/>
    </location>
</feature>
<dbReference type="Pfam" id="PF13558">
    <property type="entry name" value="SbcC_Walker_B"/>
    <property type="match status" value="1"/>
</dbReference>
<feature type="compositionally biased region" description="Basic and acidic residues" evidence="2">
    <location>
        <begin position="1298"/>
        <end position="1308"/>
    </location>
</feature>
<evidence type="ECO:0000256" key="2">
    <source>
        <dbReference type="SAM" id="MobiDB-lite"/>
    </source>
</evidence>
<evidence type="ECO:0000313" key="3">
    <source>
        <dbReference type="EMBL" id="GAA0325202.1"/>
    </source>
</evidence>
<feature type="coiled-coil region" evidence="1">
    <location>
        <begin position="699"/>
        <end position="733"/>
    </location>
</feature>
<feature type="compositionally biased region" description="Basic and acidic residues" evidence="2">
    <location>
        <begin position="1133"/>
        <end position="1147"/>
    </location>
</feature>
<protein>
    <recommendedName>
        <fullName evidence="5">TIGR02680 family protein</fullName>
    </recommendedName>
</protein>
<feature type="region of interest" description="Disordered" evidence="2">
    <location>
        <begin position="1289"/>
        <end position="1308"/>
    </location>
</feature>
<dbReference type="Gene3D" id="3.40.50.300">
    <property type="entry name" value="P-loop containing nucleotide triphosphate hydrolases"/>
    <property type="match status" value="1"/>
</dbReference>
<dbReference type="SUPFAM" id="SSF52540">
    <property type="entry name" value="P-loop containing nucleoside triphosphate hydrolases"/>
    <property type="match status" value="1"/>
</dbReference>
<feature type="compositionally biased region" description="Basic and acidic residues" evidence="2">
    <location>
        <begin position="393"/>
        <end position="403"/>
    </location>
</feature>
<feature type="region of interest" description="Disordered" evidence="2">
    <location>
        <begin position="1133"/>
        <end position="1159"/>
    </location>
</feature>
<dbReference type="Proteomes" id="UP001501867">
    <property type="component" value="Unassembled WGS sequence"/>
</dbReference>
<feature type="compositionally biased region" description="Polar residues" evidence="2">
    <location>
        <begin position="1148"/>
        <end position="1158"/>
    </location>
</feature>
<proteinExistence type="predicted"/>
<evidence type="ECO:0000313" key="4">
    <source>
        <dbReference type="Proteomes" id="UP001501867"/>
    </source>
</evidence>
<gene>
    <name evidence="3" type="ORF">GCM10010302_75380</name>
</gene>
<dbReference type="InterPro" id="IPR027417">
    <property type="entry name" value="P-loop_NTPase"/>
</dbReference>
<feature type="compositionally biased region" description="Basic and acidic residues" evidence="2">
    <location>
        <begin position="410"/>
        <end position="427"/>
    </location>
</feature>
<accession>A0ABP3FVU3</accession>
<keyword evidence="1" id="KW-0175">Coiled coil</keyword>
<keyword evidence="4" id="KW-1185">Reference proteome</keyword>
<name>A0ABP3FVU3_9ACTN</name>
<comment type="caution">
    <text evidence="3">The sequence shown here is derived from an EMBL/GenBank/DDBJ whole genome shotgun (WGS) entry which is preliminary data.</text>
</comment>